<evidence type="ECO:0000256" key="2">
    <source>
        <dbReference type="ARBA" id="ARBA00007441"/>
    </source>
</evidence>
<dbReference type="PANTHER" id="PTHR46383">
    <property type="entry name" value="ASPARTATE AMINOTRANSFERASE"/>
    <property type="match status" value="1"/>
</dbReference>
<dbReference type="GO" id="GO:0008483">
    <property type="term" value="F:transaminase activity"/>
    <property type="evidence" value="ECO:0007669"/>
    <property type="project" value="UniProtKB-KW"/>
</dbReference>
<keyword evidence="3" id="KW-0032">Aminotransferase</keyword>
<proteinExistence type="inferred from homology"/>
<evidence type="ECO:0000256" key="4">
    <source>
        <dbReference type="ARBA" id="ARBA00022679"/>
    </source>
</evidence>
<sequence length="490" mass="53749">MSNLLKFSIAPAVEATEAPPIPRAQAWGREYLLSPTYGDLLDLSQGVPKNAPHPSVLEALAGSSSDPLSARYGPILGELALREAYAEEIRVQYQLPSSSSTSTSQSTKDTAKLVPGSSSNQDGSTQSPEAEVSKGKGTVNFDDISITTGCNMAFLVLIMALCPSGNSSVMIPLPSYFNQMMVFSLQGVEPIYIPGDFTNGFKPDIQAARNYLSTVNEEGKPKMIVLVSPNNPTGAVYRHEELKEWYDLAKKHGMALVLDETYRDFVEDEQGGRGVPHRLFEEEDWRETLVCLGSFSKGYRIPGHRLGSIIASPALLKHVTTISDCMQICAPRPPQIALSPLLPSLRSDLEESSKALSHRRHLFVDVVNKVQGWKVTSIGGYFAYVSFPKEYIHASANVGLKRKRLGSEDISLILAKKFGVVTLPGSFFMPDLKDDEIWEKDVLKGGEGLREDIWLRFAVANVGDEVILKLGPRLEEMNKLMGIGELSKTE</sequence>
<gene>
    <name evidence="8" type="ORF">V865_006736</name>
</gene>
<keyword evidence="4" id="KW-0808">Transferase</keyword>
<keyword evidence="9" id="KW-1185">Reference proteome</keyword>
<evidence type="ECO:0000256" key="1">
    <source>
        <dbReference type="ARBA" id="ARBA00001933"/>
    </source>
</evidence>
<dbReference type="RefSeq" id="XP_066086590.1">
    <property type="nucleotide sequence ID" value="XM_066230493.1"/>
</dbReference>
<feature type="region of interest" description="Disordered" evidence="6">
    <location>
        <begin position="96"/>
        <end position="136"/>
    </location>
</feature>
<dbReference type="KEGG" id="ker:91105537"/>
<dbReference type="GO" id="GO:0006520">
    <property type="term" value="P:amino acid metabolic process"/>
    <property type="evidence" value="ECO:0007669"/>
    <property type="project" value="InterPro"/>
</dbReference>
<dbReference type="Gene3D" id="3.90.1150.10">
    <property type="entry name" value="Aspartate Aminotransferase, domain 1"/>
    <property type="match status" value="1"/>
</dbReference>
<dbReference type="CDD" id="cd00609">
    <property type="entry name" value="AAT_like"/>
    <property type="match status" value="1"/>
</dbReference>
<evidence type="ECO:0000313" key="9">
    <source>
        <dbReference type="Proteomes" id="UP001358614"/>
    </source>
</evidence>
<evidence type="ECO:0000256" key="5">
    <source>
        <dbReference type="ARBA" id="ARBA00022898"/>
    </source>
</evidence>
<evidence type="ECO:0000259" key="7">
    <source>
        <dbReference type="Pfam" id="PF00155"/>
    </source>
</evidence>
<organism evidence="8 9">
    <name type="scientific">Kwoniella europaea PYCC6329</name>
    <dbReference type="NCBI Taxonomy" id="1423913"/>
    <lineage>
        <taxon>Eukaryota</taxon>
        <taxon>Fungi</taxon>
        <taxon>Dikarya</taxon>
        <taxon>Basidiomycota</taxon>
        <taxon>Agaricomycotina</taxon>
        <taxon>Tremellomycetes</taxon>
        <taxon>Tremellales</taxon>
        <taxon>Cryptococcaceae</taxon>
        <taxon>Kwoniella</taxon>
    </lineage>
</organism>
<dbReference type="EMBL" id="CP144090">
    <property type="protein sequence ID" value="WWD08623.1"/>
    <property type="molecule type" value="Genomic_DNA"/>
</dbReference>
<feature type="domain" description="Aminotransferase class I/classII large" evidence="7">
    <location>
        <begin position="144"/>
        <end position="428"/>
    </location>
</feature>
<comment type="cofactor">
    <cofactor evidence="1">
        <name>pyridoxal 5'-phosphate</name>
        <dbReference type="ChEBI" id="CHEBI:597326"/>
    </cofactor>
</comment>
<name>A0AAX4KQX5_9TREE</name>
<feature type="compositionally biased region" description="Low complexity" evidence="6">
    <location>
        <begin position="97"/>
        <end position="107"/>
    </location>
</feature>
<evidence type="ECO:0000256" key="3">
    <source>
        <dbReference type="ARBA" id="ARBA00022576"/>
    </source>
</evidence>
<dbReference type="Proteomes" id="UP001358614">
    <property type="component" value="Chromosome 2"/>
</dbReference>
<dbReference type="PANTHER" id="PTHR46383:SF1">
    <property type="entry name" value="ASPARTATE AMINOTRANSFERASE"/>
    <property type="match status" value="1"/>
</dbReference>
<dbReference type="InterPro" id="IPR015421">
    <property type="entry name" value="PyrdxlP-dep_Trfase_major"/>
</dbReference>
<dbReference type="InterPro" id="IPR004839">
    <property type="entry name" value="Aminotransferase_I/II_large"/>
</dbReference>
<dbReference type="Gene3D" id="3.40.640.10">
    <property type="entry name" value="Type I PLP-dependent aspartate aminotransferase-like (Major domain)"/>
    <property type="match status" value="1"/>
</dbReference>
<protein>
    <recommendedName>
        <fullName evidence="7">Aminotransferase class I/classII large domain-containing protein</fullName>
    </recommendedName>
</protein>
<dbReference type="Pfam" id="PF00155">
    <property type="entry name" value="Aminotran_1_2"/>
    <property type="match status" value="1"/>
</dbReference>
<keyword evidence="5" id="KW-0663">Pyridoxal phosphate</keyword>
<dbReference type="InterPro" id="IPR015424">
    <property type="entry name" value="PyrdxlP-dep_Trfase"/>
</dbReference>
<accession>A0AAX4KQX5</accession>
<dbReference type="InterPro" id="IPR050596">
    <property type="entry name" value="AspAT/PAT-like"/>
</dbReference>
<evidence type="ECO:0000256" key="6">
    <source>
        <dbReference type="SAM" id="MobiDB-lite"/>
    </source>
</evidence>
<comment type="similarity">
    <text evidence="2">Belongs to the class-I pyridoxal-phosphate-dependent aminotransferase family.</text>
</comment>
<dbReference type="GeneID" id="91105537"/>
<dbReference type="InterPro" id="IPR015422">
    <property type="entry name" value="PyrdxlP-dep_Trfase_small"/>
</dbReference>
<dbReference type="AlphaFoldDB" id="A0AAX4KQX5"/>
<reference evidence="8 9" key="1">
    <citation type="submission" date="2024-01" db="EMBL/GenBank/DDBJ databases">
        <title>Comparative genomics of Cryptococcus and Kwoniella reveals pathogenesis evolution and contrasting modes of karyotype evolution via chromosome fusion or intercentromeric recombination.</title>
        <authorList>
            <person name="Coelho M.A."/>
            <person name="David-Palma M."/>
            <person name="Shea T."/>
            <person name="Bowers K."/>
            <person name="McGinley-Smith S."/>
            <person name="Mohammad A.W."/>
            <person name="Gnirke A."/>
            <person name="Yurkov A.M."/>
            <person name="Nowrousian M."/>
            <person name="Sun S."/>
            <person name="Cuomo C.A."/>
            <person name="Heitman J."/>
        </authorList>
    </citation>
    <scope>NUCLEOTIDE SEQUENCE [LARGE SCALE GENOMIC DNA]</scope>
    <source>
        <strain evidence="8 9">PYCC6329</strain>
    </source>
</reference>
<dbReference type="GO" id="GO:0030170">
    <property type="term" value="F:pyridoxal phosphate binding"/>
    <property type="evidence" value="ECO:0007669"/>
    <property type="project" value="InterPro"/>
</dbReference>
<dbReference type="SUPFAM" id="SSF53383">
    <property type="entry name" value="PLP-dependent transferases"/>
    <property type="match status" value="2"/>
</dbReference>
<feature type="compositionally biased region" description="Polar residues" evidence="6">
    <location>
        <begin position="116"/>
        <end position="128"/>
    </location>
</feature>
<evidence type="ECO:0000313" key="8">
    <source>
        <dbReference type="EMBL" id="WWD08623.1"/>
    </source>
</evidence>